<dbReference type="KEGG" id="pco:PHACADRAFT_259039"/>
<proteinExistence type="predicted"/>
<dbReference type="SUPFAM" id="SSF52949">
    <property type="entry name" value="Macro domain-like"/>
    <property type="match status" value="1"/>
</dbReference>
<dbReference type="AlphaFoldDB" id="K5W6W1"/>
<dbReference type="Proteomes" id="UP000008370">
    <property type="component" value="Unassembled WGS sequence"/>
</dbReference>
<organism evidence="1 2">
    <name type="scientific">Phanerochaete carnosa (strain HHB-10118-sp)</name>
    <name type="common">White-rot fungus</name>
    <name type="synonym">Peniophora carnosa</name>
    <dbReference type="NCBI Taxonomy" id="650164"/>
    <lineage>
        <taxon>Eukaryota</taxon>
        <taxon>Fungi</taxon>
        <taxon>Dikarya</taxon>
        <taxon>Basidiomycota</taxon>
        <taxon>Agaricomycotina</taxon>
        <taxon>Agaricomycetes</taxon>
        <taxon>Polyporales</taxon>
        <taxon>Phanerochaetaceae</taxon>
        <taxon>Phanerochaete</taxon>
    </lineage>
</organism>
<dbReference type="STRING" id="650164.K5W6W1"/>
<dbReference type="OrthoDB" id="6082470at2759"/>
<reference evidence="1 2" key="1">
    <citation type="journal article" date="2012" name="BMC Genomics">
        <title>Comparative genomics of the white-rot fungi, Phanerochaete carnosa and P. chrysosporium, to elucidate the genetic basis of the distinct wood types they colonize.</title>
        <authorList>
            <person name="Suzuki H."/>
            <person name="MacDonald J."/>
            <person name="Syed K."/>
            <person name="Salamov A."/>
            <person name="Hori C."/>
            <person name="Aerts A."/>
            <person name="Henrissat B."/>
            <person name="Wiebenga A."/>
            <person name="vanKuyk P.A."/>
            <person name="Barry K."/>
            <person name="Lindquist E."/>
            <person name="LaButti K."/>
            <person name="Lapidus A."/>
            <person name="Lucas S."/>
            <person name="Coutinho P."/>
            <person name="Gong Y."/>
            <person name="Samejima M."/>
            <person name="Mahadevan R."/>
            <person name="Abou-Zaid M."/>
            <person name="de Vries R.P."/>
            <person name="Igarashi K."/>
            <person name="Yadav J.S."/>
            <person name="Grigoriev I.V."/>
            <person name="Master E.R."/>
        </authorList>
    </citation>
    <scope>NUCLEOTIDE SEQUENCE [LARGE SCALE GENOMIC DNA]</scope>
    <source>
        <strain evidence="1 2">HHB-10118-sp</strain>
    </source>
</reference>
<name>K5W6W1_PHACS</name>
<dbReference type="GeneID" id="18917280"/>
<keyword evidence="2" id="KW-1185">Reference proteome</keyword>
<evidence type="ECO:0000313" key="2">
    <source>
        <dbReference type="Proteomes" id="UP000008370"/>
    </source>
</evidence>
<evidence type="ECO:0000313" key="1">
    <source>
        <dbReference type="EMBL" id="EKM54875.1"/>
    </source>
</evidence>
<sequence>MGESKDLRRLTHHVQQVLRKRWRGFAPPSTCTLVELPSDVSGEGRNPWEARVLAVLPTMRVPQDVDWHKDLCYNSMWSLLAEIAQWNETHSDENQIRRVLMTGLGTGVGRMSAERCARQMVLAVKHFRKGWPEEPKWKDVYPASSEIESTTSL</sequence>
<dbReference type="RefSeq" id="XP_007397550.1">
    <property type="nucleotide sequence ID" value="XM_007397488.1"/>
</dbReference>
<dbReference type="InParanoid" id="K5W6W1"/>
<dbReference type="Gene3D" id="3.40.220.10">
    <property type="entry name" value="Leucine Aminopeptidase, subunit E, domain 1"/>
    <property type="match status" value="1"/>
</dbReference>
<protein>
    <recommendedName>
        <fullName evidence="3">Macro-like domain-containing protein</fullName>
    </recommendedName>
</protein>
<dbReference type="EMBL" id="JH930473">
    <property type="protein sequence ID" value="EKM54875.1"/>
    <property type="molecule type" value="Genomic_DNA"/>
</dbReference>
<evidence type="ECO:0008006" key="3">
    <source>
        <dbReference type="Google" id="ProtNLM"/>
    </source>
</evidence>
<dbReference type="InterPro" id="IPR043472">
    <property type="entry name" value="Macro_dom-like"/>
</dbReference>
<accession>K5W6W1</accession>
<gene>
    <name evidence="1" type="ORF">PHACADRAFT_259039</name>
</gene>
<dbReference type="HOGENOM" id="CLU_046550_6_0_1"/>